<comment type="caution">
    <text evidence="2">The sequence shown here is derived from an EMBL/GenBank/DDBJ whole genome shotgun (WGS) entry which is preliminary data.</text>
</comment>
<feature type="chain" id="PRO_5044366390" description="Lipoprotein" evidence="1">
    <location>
        <begin position="26"/>
        <end position="112"/>
    </location>
</feature>
<sequence length="112" mass="12755">MKKYLFALTLLLPLLFGGCSSDDQSDDNNSPLIGSWISIDDDVEIFYLDLKKDGTGKWTGTYAGEVENVLRLTWSATETTYHVKYENGNSETKQYRIEGNRLYLGDVIYARK</sequence>
<keyword evidence="1" id="KW-0732">Signal</keyword>
<dbReference type="RefSeq" id="WP_044301039.1">
    <property type="nucleotide sequence ID" value="NZ_CAEUHN010000012.1"/>
</dbReference>
<evidence type="ECO:0008006" key="3">
    <source>
        <dbReference type="Google" id="ProtNLM"/>
    </source>
</evidence>
<evidence type="ECO:0000313" key="2">
    <source>
        <dbReference type="EMBL" id="KFX73863.1"/>
    </source>
</evidence>
<feature type="signal peptide" evidence="1">
    <location>
        <begin position="1"/>
        <end position="25"/>
    </location>
</feature>
<dbReference type="AlphaFoldDB" id="A0A0I9S7F4"/>
<proteinExistence type="predicted"/>
<dbReference type="PATRIC" id="fig|817.53.peg.3226"/>
<dbReference type="EMBL" id="JMZZ02000156">
    <property type="protein sequence ID" value="KFX73863.1"/>
    <property type="molecule type" value="Genomic_DNA"/>
</dbReference>
<reference evidence="2" key="1">
    <citation type="book" date="2014" name="THE 24TH EUROPEAN CONGRESS OF CLINICAL MICROBIOLOGY AND INFECTIOUS DISEASES" publisher="ECCMID 2014" city="Barcelona, Spain">
        <title>Identification of resistance genes in three multidrug-resistant Bacteroides fragilis isolates by whole genome sequencing.</title>
        <editorList>
            <person name="Unknown"/>
            <person name="A."/>
        </editorList>
        <authorList>
            <person name="Sydenham T.V."/>
            <person name="Hasman H."/>
            <person name="Wang M."/>
            <person name="Soki J."/>
            <person name="Nagy E."/>
            <person name="Justesen U.S."/>
        </authorList>
    </citation>
    <scope>NUCLEOTIDE SEQUENCE</scope>
    <source>
        <strain evidence="2">DCMOUH0018B</strain>
    </source>
</reference>
<dbReference type="PROSITE" id="PS51257">
    <property type="entry name" value="PROKAR_LIPOPROTEIN"/>
    <property type="match status" value="1"/>
</dbReference>
<gene>
    <name evidence="2" type="ORF">EE52_0215630</name>
</gene>
<organism evidence="2">
    <name type="scientific">Bacteroides fragilis</name>
    <dbReference type="NCBI Taxonomy" id="817"/>
    <lineage>
        <taxon>Bacteria</taxon>
        <taxon>Pseudomonadati</taxon>
        <taxon>Bacteroidota</taxon>
        <taxon>Bacteroidia</taxon>
        <taxon>Bacteroidales</taxon>
        <taxon>Bacteroidaceae</taxon>
        <taxon>Bacteroides</taxon>
    </lineage>
</organism>
<name>A0A0I9S7F4_BACFG</name>
<protein>
    <recommendedName>
        <fullName evidence="3">Lipoprotein</fullName>
    </recommendedName>
</protein>
<reference evidence="2" key="2">
    <citation type="submission" date="2014-07" db="EMBL/GenBank/DDBJ databases">
        <title>Genetics and epidemiology of antimicrobial resistance in B. fragilis group.</title>
        <authorList>
            <person name="Sydenham T.V."/>
            <person name="Hasman H."/>
            <person name="Kemp M."/>
            <person name="Justesen U.S."/>
        </authorList>
    </citation>
    <scope>NUCLEOTIDE SEQUENCE [LARGE SCALE GENOMIC DNA]</scope>
    <source>
        <strain evidence="2">DCMOUH0018B</strain>
    </source>
</reference>
<evidence type="ECO:0000256" key="1">
    <source>
        <dbReference type="SAM" id="SignalP"/>
    </source>
</evidence>
<accession>A0A0I9S7F4</accession>